<feature type="region of interest" description="Disordered" evidence="1">
    <location>
        <begin position="93"/>
        <end position="282"/>
    </location>
</feature>
<accession>A0A2N5AGW7</accession>
<keyword evidence="2" id="KW-0812">Transmembrane</keyword>
<feature type="compositionally biased region" description="Basic and acidic residues" evidence="1">
    <location>
        <begin position="1"/>
        <end position="21"/>
    </location>
</feature>
<proteinExistence type="predicted"/>
<reference evidence="3 4" key="2">
    <citation type="submission" date="2018-01" db="EMBL/GenBank/DDBJ databases">
        <title>Genomic study of Klebsiella pneumoniae.</title>
        <authorList>
            <person name="Yang Y."/>
            <person name="Bicalho R."/>
        </authorList>
    </citation>
    <scope>NUCLEOTIDE SEQUENCE [LARGE SCALE GENOMIC DNA]</scope>
    <source>
        <strain evidence="3 4">A5</strain>
    </source>
</reference>
<feature type="compositionally biased region" description="Polar residues" evidence="1">
    <location>
        <begin position="159"/>
        <end position="185"/>
    </location>
</feature>
<reference evidence="3 4" key="1">
    <citation type="submission" date="2017-11" db="EMBL/GenBank/DDBJ databases">
        <authorList>
            <person name="Han C.G."/>
        </authorList>
    </citation>
    <scope>NUCLEOTIDE SEQUENCE [LARGE SCALE GENOMIC DNA]</scope>
    <source>
        <strain evidence="3 4">A5</strain>
    </source>
</reference>
<dbReference type="EMBL" id="PICB01000541">
    <property type="protein sequence ID" value="PLP45652.1"/>
    <property type="molecule type" value="Genomic_DNA"/>
</dbReference>
<feature type="region of interest" description="Disordered" evidence="1">
    <location>
        <begin position="1"/>
        <end position="30"/>
    </location>
</feature>
<organism evidence="3 4">
    <name type="scientific">Klebsiella variicola</name>
    <dbReference type="NCBI Taxonomy" id="244366"/>
    <lineage>
        <taxon>Bacteria</taxon>
        <taxon>Pseudomonadati</taxon>
        <taxon>Pseudomonadota</taxon>
        <taxon>Gammaproteobacteria</taxon>
        <taxon>Enterobacterales</taxon>
        <taxon>Enterobacteriaceae</taxon>
        <taxon>Klebsiella/Raoultella group</taxon>
        <taxon>Klebsiella</taxon>
        <taxon>Klebsiella pneumoniae complex</taxon>
    </lineage>
</organism>
<keyword evidence="2" id="KW-1133">Transmembrane helix</keyword>
<gene>
    <name evidence="3" type="ORF">CWM98_12210</name>
</gene>
<evidence type="ECO:0000256" key="2">
    <source>
        <dbReference type="SAM" id="Phobius"/>
    </source>
</evidence>
<dbReference type="Proteomes" id="UP000234473">
    <property type="component" value="Unassembled WGS sequence"/>
</dbReference>
<dbReference type="AlphaFoldDB" id="A0A2N5AGW7"/>
<evidence type="ECO:0000313" key="4">
    <source>
        <dbReference type="Proteomes" id="UP000234473"/>
    </source>
</evidence>
<name>A0A2N5AGW7_KLEVA</name>
<keyword evidence="2" id="KW-0472">Membrane</keyword>
<protein>
    <submittedName>
        <fullName evidence="3">Uncharacterized protein</fullName>
    </submittedName>
</protein>
<comment type="caution">
    <text evidence="3">The sequence shown here is derived from an EMBL/GenBank/DDBJ whole genome shotgun (WGS) entry which is preliminary data.</text>
</comment>
<evidence type="ECO:0000313" key="3">
    <source>
        <dbReference type="EMBL" id="PLP45652.1"/>
    </source>
</evidence>
<evidence type="ECO:0000256" key="1">
    <source>
        <dbReference type="SAM" id="MobiDB-lite"/>
    </source>
</evidence>
<sequence length="442" mass="46807">MTSEKRGTSAEYGQEKLRERAAQNAGDENPSVKMRISKKTLCILVAGLFAAGTLGAFISMHGKPDKEPNLSIVEVAKSGISVNPDIAKQHAIDADDDDLDTGDTGPQPTLTLPVANNEQEPASVTPDEDKSEPAVTKQDSAGVSPASSDNLGDQMLKMATTTPPANPDANSPVVSKSAPATQSLIDSIKAEPGFTDGSEVSQNAEQPGTVEITPAQEIAKKALSGATSETPVPAPTPAEPNQHAVAQINPVLTPPSPSQRQVVGVENTAKDTSGHQIDPAEFGYTEPANTAATSEYKAASEGYTAQQFVVQEKNTLTGADLDYSGHFKSVEYNSQGQNTVFVYSTFSSKVFLLPSKGKVNVYLSDTKGWSVSLLPGNILRVQRSENKGAWSQATDLFVLNGDNSYSLILQAVGDPDKRTDSLKFTKKELSKQTDKLAKKSKA</sequence>
<feature type="compositionally biased region" description="Polar residues" evidence="1">
    <location>
        <begin position="137"/>
        <end position="151"/>
    </location>
</feature>
<feature type="compositionally biased region" description="Polar residues" evidence="1">
    <location>
        <begin position="106"/>
        <end position="122"/>
    </location>
</feature>
<feature type="transmembrane region" description="Helical" evidence="2">
    <location>
        <begin position="41"/>
        <end position="60"/>
    </location>
</feature>